<dbReference type="Proteomes" id="UP000247498">
    <property type="component" value="Unassembled WGS sequence"/>
</dbReference>
<comment type="subcellular location">
    <subcellularLocation>
        <location evidence="1">Endoplasmic reticulum membrane</location>
        <topology evidence="1">Multi-pass membrane protein</topology>
    </subcellularLocation>
    <subcellularLocation>
        <location evidence="2">Golgi apparatus membrane</location>
        <topology evidence="2">Multi-pass membrane protein</topology>
    </subcellularLocation>
</comment>
<dbReference type="AlphaFoldDB" id="A0A2V0NMY0"/>
<evidence type="ECO:0000256" key="7">
    <source>
        <dbReference type="ARBA" id="ARBA00022927"/>
    </source>
</evidence>
<dbReference type="GO" id="GO:0005789">
    <property type="term" value="C:endoplasmic reticulum membrane"/>
    <property type="evidence" value="ECO:0007669"/>
    <property type="project" value="UniProtKB-SubCell"/>
</dbReference>
<keyword evidence="5 11" id="KW-0812">Transmembrane</keyword>
<evidence type="ECO:0000256" key="8">
    <source>
        <dbReference type="ARBA" id="ARBA00022989"/>
    </source>
</evidence>
<proteinExistence type="inferred from homology"/>
<dbReference type="EMBL" id="BDRX01000007">
    <property type="protein sequence ID" value="GBF88884.1"/>
    <property type="molecule type" value="Genomic_DNA"/>
</dbReference>
<evidence type="ECO:0000256" key="1">
    <source>
        <dbReference type="ARBA" id="ARBA00004477"/>
    </source>
</evidence>
<reference evidence="12 13" key="1">
    <citation type="journal article" date="2018" name="Sci. Rep.">
        <title>Raphidocelis subcapitata (=Pseudokirchneriella subcapitata) provides an insight into genome evolution and environmental adaptations in the Sphaeropleales.</title>
        <authorList>
            <person name="Suzuki S."/>
            <person name="Yamaguchi H."/>
            <person name="Nakajima N."/>
            <person name="Kawachi M."/>
        </authorList>
    </citation>
    <scope>NUCLEOTIDE SEQUENCE [LARGE SCALE GENOMIC DNA]</scope>
    <source>
        <strain evidence="12 13">NIES-35</strain>
    </source>
</reference>
<dbReference type="Pfam" id="PF03878">
    <property type="entry name" value="YIF1"/>
    <property type="match status" value="1"/>
</dbReference>
<feature type="transmembrane region" description="Helical" evidence="11">
    <location>
        <begin position="72"/>
        <end position="92"/>
    </location>
</feature>
<dbReference type="STRING" id="307507.A0A2V0NMY0"/>
<evidence type="ECO:0000256" key="9">
    <source>
        <dbReference type="ARBA" id="ARBA00023034"/>
    </source>
</evidence>
<dbReference type="GO" id="GO:0000139">
    <property type="term" value="C:Golgi membrane"/>
    <property type="evidence" value="ECO:0007669"/>
    <property type="project" value="UniProtKB-SubCell"/>
</dbReference>
<keyword evidence="9" id="KW-0333">Golgi apparatus</keyword>
<evidence type="ECO:0000256" key="6">
    <source>
        <dbReference type="ARBA" id="ARBA00022824"/>
    </source>
</evidence>
<keyword evidence="13" id="KW-1185">Reference proteome</keyword>
<comment type="similarity">
    <text evidence="3">Belongs to the YIF1 family.</text>
</comment>
<evidence type="ECO:0000256" key="4">
    <source>
        <dbReference type="ARBA" id="ARBA00022448"/>
    </source>
</evidence>
<organism evidence="12 13">
    <name type="scientific">Raphidocelis subcapitata</name>
    <dbReference type="NCBI Taxonomy" id="307507"/>
    <lineage>
        <taxon>Eukaryota</taxon>
        <taxon>Viridiplantae</taxon>
        <taxon>Chlorophyta</taxon>
        <taxon>core chlorophytes</taxon>
        <taxon>Chlorophyceae</taxon>
        <taxon>CS clade</taxon>
        <taxon>Sphaeropleales</taxon>
        <taxon>Selenastraceae</taxon>
        <taxon>Raphidocelis</taxon>
    </lineage>
</organism>
<feature type="transmembrane region" description="Helical" evidence="11">
    <location>
        <begin position="34"/>
        <end position="52"/>
    </location>
</feature>
<dbReference type="GO" id="GO:0006888">
    <property type="term" value="P:endoplasmic reticulum to Golgi vesicle-mediated transport"/>
    <property type="evidence" value="ECO:0007669"/>
    <property type="project" value="InterPro"/>
</dbReference>
<accession>A0A2V0NMY0</accession>
<keyword evidence="6" id="KW-0256">Endoplasmic reticulum</keyword>
<dbReference type="InParanoid" id="A0A2V0NMY0"/>
<keyword evidence="10 11" id="KW-0472">Membrane</keyword>
<protein>
    <submittedName>
        <fullName evidence="12">Transport protein</fullName>
    </submittedName>
</protein>
<dbReference type="PANTHER" id="PTHR14083">
    <property type="entry name" value="YIP1 INTERACTING FACTOR HOMOLOG YIF1 PROTEIN"/>
    <property type="match status" value="1"/>
</dbReference>
<dbReference type="GO" id="GO:0030134">
    <property type="term" value="C:COPII-coated ER to Golgi transport vesicle"/>
    <property type="evidence" value="ECO:0007669"/>
    <property type="project" value="TreeGrafter"/>
</dbReference>
<evidence type="ECO:0000256" key="5">
    <source>
        <dbReference type="ARBA" id="ARBA00022692"/>
    </source>
</evidence>
<evidence type="ECO:0000256" key="11">
    <source>
        <dbReference type="SAM" id="Phobius"/>
    </source>
</evidence>
<name>A0A2V0NMY0_9CHLO</name>
<sequence length="97" mass="10852">MSVGVPWSELLAYVGYPFVPVCAAVVAKQLGGRAAYYAVWGYGSLCMGVFLVRTMKRVIFQEARQYAHDMKLTNYLLLALAGFQFPWAWWLALAPKG</sequence>
<keyword evidence="8 11" id="KW-1133">Transmembrane helix</keyword>
<keyword evidence="4" id="KW-0813">Transport</keyword>
<dbReference type="GO" id="GO:0015031">
    <property type="term" value="P:protein transport"/>
    <property type="evidence" value="ECO:0007669"/>
    <property type="project" value="UniProtKB-KW"/>
</dbReference>
<evidence type="ECO:0000313" key="13">
    <source>
        <dbReference type="Proteomes" id="UP000247498"/>
    </source>
</evidence>
<evidence type="ECO:0000256" key="3">
    <source>
        <dbReference type="ARBA" id="ARBA00009727"/>
    </source>
</evidence>
<keyword evidence="7" id="KW-0653">Protein transport</keyword>
<dbReference type="GO" id="GO:0005793">
    <property type="term" value="C:endoplasmic reticulum-Golgi intermediate compartment"/>
    <property type="evidence" value="ECO:0007669"/>
    <property type="project" value="TreeGrafter"/>
</dbReference>
<evidence type="ECO:0000256" key="2">
    <source>
        <dbReference type="ARBA" id="ARBA00004653"/>
    </source>
</evidence>
<gene>
    <name evidence="12" type="ORF">Rsub_01383</name>
</gene>
<evidence type="ECO:0000256" key="10">
    <source>
        <dbReference type="ARBA" id="ARBA00023136"/>
    </source>
</evidence>
<comment type="caution">
    <text evidence="12">The sequence shown here is derived from an EMBL/GenBank/DDBJ whole genome shotgun (WGS) entry which is preliminary data.</text>
</comment>
<dbReference type="InterPro" id="IPR005578">
    <property type="entry name" value="Yif1_fam"/>
</dbReference>
<dbReference type="OrthoDB" id="337750at2759"/>
<evidence type="ECO:0000313" key="12">
    <source>
        <dbReference type="EMBL" id="GBF88884.1"/>
    </source>
</evidence>
<dbReference type="PANTHER" id="PTHR14083:SF0">
    <property type="entry name" value="YIP1D-INTERACTING FACTOR 1, ISOFORM C"/>
    <property type="match status" value="1"/>
</dbReference>